<sequence>LLFDSPVNKKNRKNGLLGVGRLGKGGVPAGAGRGAPPDPMERES</sequence>
<dbReference type="EMBL" id="LAZR01017448">
    <property type="protein sequence ID" value="KKM00386.1"/>
    <property type="molecule type" value="Genomic_DNA"/>
</dbReference>
<feature type="non-terminal residue" evidence="2">
    <location>
        <position position="1"/>
    </location>
</feature>
<accession>A0A0F9J396</accession>
<reference evidence="2" key="1">
    <citation type="journal article" date="2015" name="Nature">
        <title>Complex archaea that bridge the gap between prokaryotes and eukaryotes.</title>
        <authorList>
            <person name="Spang A."/>
            <person name="Saw J.H."/>
            <person name="Jorgensen S.L."/>
            <person name="Zaremba-Niedzwiedzka K."/>
            <person name="Martijn J."/>
            <person name="Lind A.E."/>
            <person name="van Eijk R."/>
            <person name="Schleper C."/>
            <person name="Guy L."/>
            <person name="Ettema T.J."/>
        </authorList>
    </citation>
    <scope>NUCLEOTIDE SEQUENCE</scope>
</reference>
<comment type="caution">
    <text evidence="2">The sequence shown here is derived from an EMBL/GenBank/DDBJ whole genome shotgun (WGS) entry which is preliminary data.</text>
</comment>
<feature type="compositionally biased region" description="Gly residues" evidence="1">
    <location>
        <begin position="17"/>
        <end position="33"/>
    </location>
</feature>
<name>A0A0F9J396_9ZZZZ</name>
<organism evidence="2">
    <name type="scientific">marine sediment metagenome</name>
    <dbReference type="NCBI Taxonomy" id="412755"/>
    <lineage>
        <taxon>unclassified sequences</taxon>
        <taxon>metagenomes</taxon>
        <taxon>ecological metagenomes</taxon>
    </lineage>
</organism>
<protein>
    <submittedName>
        <fullName evidence="2">Uncharacterized protein</fullName>
    </submittedName>
</protein>
<proteinExistence type="predicted"/>
<feature type="region of interest" description="Disordered" evidence="1">
    <location>
        <begin position="1"/>
        <end position="44"/>
    </location>
</feature>
<dbReference type="AlphaFoldDB" id="A0A0F9J396"/>
<evidence type="ECO:0000256" key="1">
    <source>
        <dbReference type="SAM" id="MobiDB-lite"/>
    </source>
</evidence>
<evidence type="ECO:0000313" key="2">
    <source>
        <dbReference type="EMBL" id="KKM00386.1"/>
    </source>
</evidence>
<gene>
    <name evidence="2" type="ORF">LCGC14_1805010</name>
</gene>